<accession>A0A812SWM9</accession>
<dbReference type="EMBL" id="CAJNJA010022498">
    <property type="protein sequence ID" value="CAE7494448.1"/>
    <property type="molecule type" value="Genomic_DNA"/>
</dbReference>
<sequence length="499" mass="56317">MVRATFLRREESRSNVLVAPELACSSSELLERLLSILKDQGLRLKDLPESDSPDFAKLLQELGFSSALERVKLAKAVRALRSENEANLKDSDGDTKFDTWQYEEMSRVQKAEAKCMVKDFVKAMVHGRRLQKLSAETGEIVDVQVSLNKKVDRLTIEGIEAQRNEAPILTDLCDILHVEPMTEPDLTVLVKTRDSELCLLLPSLEERDAFTNALGSVSVFRSALIGDAVVGVEMQSLGSEAAEEEKGVFTAEVRILKETSNFQIYRDRDFEQGFYPAPEATGGGSDQEIQGPDELGQGLNWVVKGKAQSQVGDVFKITFLRQVRRSQDKRSISWERLRNETVDFQEMSKSHKYYLVGSWNQFRECKEMLEDQVNGQKRVLKQEFTVGKTGTEKFQILLNCNFLATVHPDVDEASQAGYKLCGPDDAGSGKYWATGTSEKLIQGDHVMVYLELSGGLPHNVWWERFNSPDAHQEYLAAGAQRVWERHNRLMGLIPWQSDE</sequence>
<dbReference type="Proteomes" id="UP000601435">
    <property type="component" value="Unassembled WGS sequence"/>
</dbReference>
<proteinExistence type="predicted"/>
<protein>
    <submittedName>
        <fullName evidence="1">Uncharacterized protein</fullName>
    </submittedName>
</protein>
<evidence type="ECO:0000313" key="1">
    <source>
        <dbReference type="EMBL" id="CAE7494448.1"/>
    </source>
</evidence>
<evidence type="ECO:0000313" key="2">
    <source>
        <dbReference type="Proteomes" id="UP000601435"/>
    </source>
</evidence>
<name>A0A812SWM9_9DINO</name>
<reference evidence="1" key="1">
    <citation type="submission" date="2021-02" db="EMBL/GenBank/DDBJ databases">
        <authorList>
            <person name="Dougan E. K."/>
            <person name="Rhodes N."/>
            <person name="Thang M."/>
            <person name="Chan C."/>
        </authorList>
    </citation>
    <scope>NUCLEOTIDE SEQUENCE</scope>
</reference>
<feature type="non-terminal residue" evidence="1">
    <location>
        <position position="499"/>
    </location>
</feature>
<keyword evidence="2" id="KW-1185">Reference proteome</keyword>
<comment type="caution">
    <text evidence="1">The sequence shown here is derived from an EMBL/GenBank/DDBJ whole genome shotgun (WGS) entry which is preliminary data.</text>
</comment>
<gene>
    <name evidence="1" type="ORF">SNEC2469_LOCUS14069</name>
</gene>
<organism evidence="1 2">
    <name type="scientific">Symbiodinium necroappetens</name>
    <dbReference type="NCBI Taxonomy" id="1628268"/>
    <lineage>
        <taxon>Eukaryota</taxon>
        <taxon>Sar</taxon>
        <taxon>Alveolata</taxon>
        <taxon>Dinophyceae</taxon>
        <taxon>Suessiales</taxon>
        <taxon>Symbiodiniaceae</taxon>
        <taxon>Symbiodinium</taxon>
    </lineage>
</organism>
<dbReference type="OrthoDB" id="437902at2759"/>
<dbReference type="AlphaFoldDB" id="A0A812SWM9"/>